<evidence type="ECO:0000313" key="3">
    <source>
        <dbReference type="EMBL" id="NYG60525.1"/>
    </source>
</evidence>
<organism evidence="3 4">
    <name type="scientific">Nocardioides daedukensis</name>
    <dbReference type="NCBI Taxonomy" id="634462"/>
    <lineage>
        <taxon>Bacteria</taxon>
        <taxon>Bacillati</taxon>
        <taxon>Actinomycetota</taxon>
        <taxon>Actinomycetes</taxon>
        <taxon>Propionibacteriales</taxon>
        <taxon>Nocardioidaceae</taxon>
        <taxon>Nocardioides</taxon>
    </lineage>
</organism>
<sequence length="67" mass="7291">MSEHRVEGNHRDREDQHDPEQASELTDVIAVATVTLVAAMAAMVMSAVVFCVGNGVLIVWVSARRVD</sequence>
<evidence type="ECO:0000313" key="4">
    <source>
        <dbReference type="Proteomes" id="UP000540656"/>
    </source>
</evidence>
<evidence type="ECO:0000256" key="1">
    <source>
        <dbReference type="SAM" id="MobiDB-lite"/>
    </source>
</evidence>
<protein>
    <submittedName>
        <fullName evidence="3">Uncharacterized protein</fullName>
    </submittedName>
</protein>
<keyword evidence="2" id="KW-0812">Transmembrane</keyword>
<keyword evidence="4" id="KW-1185">Reference proteome</keyword>
<feature type="compositionally biased region" description="Basic and acidic residues" evidence="1">
    <location>
        <begin position="1"/>
        <end position="20"/>
    </location>
</feature>
<feature type="transmembrane region" description="Helical" evidence="2">
    <location>
        <begin position="28"/>
        <end position="61"/>
    </location>
</feature>
<dbReference type="AlphaFoldDB" id="A0A7Y9UW45"/>
<accession>A0A7Y9UW45</accession>
<name>A0A7Y9UW45_9ACTN</name>
<reference evidence="3 4" key="1">
    <citation type="submission" date="2020-07" db="EMBL/GenBank/DDBJ databases">
        <title>Sequencing the genomes of 1000 actinobacteria strains.</title>
        <authorList>
            <person name="Klenk H.-P."/>
        </authorList>
    </citation>
    <scope>NUCLEOTIDE SEQUENCE [LARGE SCALE GENOMIC DNA]</scope>
    <source>
        <strain evidence="3 4">DSM 23819</strain>
    </source>
</reference>
<keyword evidence="2" id="KW-1133">Transmembrane helix</keyword>
<dbReference type="RefSeq" id="WP_246279999.1">
    <property type="nucleotide sequence ID" value="NZ_JACCAA010000001.1"/>
</dbReference>
<gene>
    <name evidence="3" type="ORF">BJ980_003448</name>
</gene>
<dbReference type="Proteomes" id="UP000540656">
    <property type="component" value="Unassembled WGS sequence"/>
</dbReference>
<keyword evidence="2" id="KW-0472">Membrane</keyword>
<comment type="caution">
    <text evidence="3">The sequence shown here is derived from an EMBL/GenBank/DDBJ whole genome shotgun (WGS) entry which is preliminary data.</text>
</comment>
<dbReference type="EMBL" id="JACCAA010000001">
    <property type="protein sequence ID" value="NYG60525.1"/>
    <property type="molecule type" value="Genomic_DNA"/>
</dbReference>
<proteinExistence type="predicted"/>
<feature type="region of interest" description="Disordered" evidence="1">
    <location>
        <begin position="1"/>
        <end position="24"/>
    </location>
</feature>
<evidence type="ECO:0000256" key="2">
    <source>
        <dbReference type="SAM" id="Phobius"/>
    </source>
</evidence>